<accession>A0ACC0I9U5</accession>
<dbReference type="EMBL" id="CM045763">
    <property type="protein sequence ID" value="KAI8021552.1"/>
    <property type="molecule type" value="Genomic_DNA"/>
</dbReference>
<keyword evidence="2" id="KW-1185">Reference proteome</keyword>
<protein>
    <submittedName>
        <fullName evidence="1">Uncharacterized protein</fullName>
    </submittedName>
</protein>
<name>A0ACC0I9U5_9ERIC</name>
<dbReference type="Proteomes" id="UP001060215">
    <property type="component" value="Chromosome 6"/>
</dbReference>
<evidence type="ECO:0000313" key="1">
    <source>
        <dbReference type="EMBL" id="KAI8021552.1"/>
    </source>
</evidence>
<comment type="caution">
    <text evidence="1">The sequence shown here is derived from an EMBL/GenBank/DDBJ whole genome shotgun (WGS) entry which is preliminary data.</text>
</comment>
<proteinExistence type="predicted"/>
<reference evidence="1 2" key="1">
    <citation type="journal article" date="2022" name="Plant J.">
        <title>Chromosome-level genome of Camellia lanceoleosa provides a valuable resource for understanding genome evolution and self-incompatibility.</title>
        <authorList>
            <person name="Gong W."/>
            <person name="Xiao S."/>
            <person name="Wang L."/>
            <person name="Liao Z."/>
            <person name="Chang Y."/>
            <person name="Mo W."/>
            <person name="Hu G."/>
            <person name="Li W."/>
            <person name="Zhao G."/>
            <person name="Zhu H."/>
            <person name="Hu X."/>
            <person name="Ji K."/>
            <person name="Xiang X."/>
            <person name="Song Q."/>
            <person name="Yuan D."/>
            <person name="Jin S."/>
            <person name="Zhang L."/>
        </authorList>
    </citation>
    <scope>NUCLEOTIDE SEQUENCE [LARGE SCALE GENOMIC DNA]</scope>
    <source>
        <strain evidence="1">SQ_2022a</strain>
    </source>
</reference>
<gene>
    <name evidence="1" type="ORF">LOK49_LG03G02264</name>
</gene>
<evidence type="ECO:0000313" key="2">
    <source>
        <dbReference type="Proteomes" id="UP001060215"/>
    </source>
</evidence>
<sequence length="155" mass="17269">MDHQKEGYSKERITRGLLQAGCSNVESESTRIEVRRKRVVLGIRSFHALESAILLPLSPLSLYTHIQYWLLELSGFSTMDEKKREIGGDNGGKTEKTKGVGEEDGDEAMKKCLEENKGDNTKCKSMVELFKSSSPPPTNKPITPLRLRSGSLTDV</sequence>
<organism evidence="1 2">
    <name type="scientific">Camellia lanceoleosa</name>
    <dbReference type="NCBI Taxonomy" id="1840588"/>
    <lineage>
        <taxon>Eukaryota</taxon>
        <taxon>Viridiplantae</taxon>
        <taxon>Streptophyta</taxon>
        <taxon>Embryophyta</taxon>
        <taxon>Tracheophyta</taxon>
        <taxon>Spermatophyta</taxon>
        <taxon>Magnoliopsida</taxon>
        <taxon>eudicotyledons</taxon>
        <taxon>Gunneridae</taxon>
        <taxon>Pentapetalae</taxon>
        <taxon>asterids</taxon>
        <taxon>Ericales</taxon>
        <taxon>Theaceae</taxon>
        <taxon>Camellia</taxon>
    </lineage>
</organism>